<reference evidence="1" key="1">
    <citation type="submission" date="2020-11" db="EMBL/GenBank/DDBJ databases">
        <authorList>
            <person name="Tran Van P."/>
        </authorList>
    </citation>
    <scope>NUCLEOTIDE SEQUENCE</scope>
</reference>
<protein>
    <submittedName>
        <fullName evidence="1">Uncharacterized protein</fullName>
    </submittedName>
</protein>
<accession>A0A7R8ZPT3</accession>
<evidence type="ECO:0000313" key="1">
    <source>
        <dbReference type="EMBL" id="CAD7229678.1"/>
    </source>
</evidence>
<sequence>MESSEDEATLSAAFKFLKTLVLWETKNSSRPRPAAIKPPNIMATPGRRERFPPLESPTISRRPVRDDGSAHNRAVVSILDLPSTPPAADLRVSVGRSAHPATYCCELIRNGGRRGGTFNVAEWPIPTISLSIASTEALRALEEELKTSKDSKKRQTHLLHRSLPTSTRSEAMLLLWERFVKLSDQPGIDN</sequence>
<dbReference type="AlphaFoldDB" id="A0A7R8ZPT3"/>
<proteinExistence type="predicted"/>
<gene>
    <name evidence="1" type="ORF">CTOB1V02_LOCUS7546</name>
</gene>
<dbReference type="EMBL" id="OB662219">
    <property type="protein sequence ID" value="CAD7229678.1"/>
    <property type="molecule type" value="Genomic_DNA"/>
</dbReference>
<name>A0A7R8ZPT3_9CRUS</name>
<organism evidence="1">
    <name type="scientific">Cyprideis torosa</name>
    <dbReference type="NCBI Taxonomy" id="163714"/>
    <lineage>
        <taxon>Eukaryota</taxon>
        <taxon>Metazoa</taxon>
        <taxon>Ecdysozoa</taxon>
        <taxon>Arthropoda</taxon>
        <taxon>Crustacea</taxon>
        <taxon>Oligostraca</taxon>
        <taxon>Ostracoda</taxon>
        <taxon>Podocopa</taxon>
        <taxon>Podocopida</taxon>
        <taxon>Cytherocopina</taxon>
        <taxon>Cytheroidea</taxon>
        <taxon>Cytherideidae</taxon>
        <taxon>Cyprideis</taxon>
    </lineage>
</organism>